<sequence length="351" mass="38042">MTTLQAVDARLTRAAVFLIMTLNDGDDTAIGAQVRDLLGDMSSLVRGTGFRIPDGRLSCVTGIGSKAWDVLFGTPRPKDLHPFREIHGVHHAPSTPGDLLFHIRATRMDLCFELAATIVSRLEGAATVIDEVHGFKYFDERDLLGFVDGTENPSGQAAIDSTIIGEEDPDFSGGSYVIVQKYLHDLKKWNAMAVETQEDVIGRHKLSDIEQRDSAKKSYAHNVLTNIEENGEQLQILRDNMPFGQVGKGEFGTYFIGYARSPARTEQMLQNMFVGKPPGNYDRILDVSTAVTGVLFFIPTADFLDGAPDLTPSISSGENAAGSPASDTCVSAHPVDATSLGIGSLKEEPQI</sequence>
<dbReference type="PANTHER" id="PTHR30521">
    <property type="entry name" value="DEFERROCHELATASE/PEROXIDASE"/>
    <property type="match status" value="1"/>
</dbReference>
<dbReference type="PANTHER" id="PTHR30521:SF0">
    <property type="entry name" value="DYP-TYPE PEROXIDASE FAMILY PROTEIN"/>
    <property type="match status" value="1"/>
</dbReference>
<evidence type="ECO:0000259" key="8">
    <source>
        <dbReference type="Pfam" id="PF20628"/>
    </source>
</evidence>
<keyword evidence="4" id="KW-0560">Oxidoreductase</keyword>
<comment type="similarity">
    <text evidence="6">Belongs to the DyP-type peroxidase family.</text>
</comment>
<dbReference type="SUPFAM" id="SSF54909">
    <property type="entry name" value="Dimeric alpha+beta barrel"/>
    <property type="match status" value="1"/>
</dbReference>
<feature type="domain" description="Dyp-type peroxidase N-terminal" evidence="7">
    <location>
        <begin position="9"/>
        <end position="136"/>
    </location>
</feature>
<evidence type="ECO:0000256" key="5">
    <source>
        <dbReference type="ARBA" id="ARBA00023004"/>
    </source>
</evidence>
<comment type="caution">
    <text evidence="9">The sequence shown here is derived from an EMBL/GenBank/DDBJ whole genome shotgun (WGS) entry which is preliminary data.</text>
</comment>
<keyword evidence="5" id="KW-0408">Iron</keyword>
<evidence type="ECO:0000313" key="10">
    <source>
        <dbReference type="Proteomes" id="UP000635278"/>
    </source>
</evidence>
<dbReference type="Pfam" id="PF04261">
    <property type="entry name" value="Dyp_perox_N"/>
    <property type="match status" value="1"/>
</dbReference>
<reference evidence="9 10" key="1">
    <citation type="journal article" date="2020" name="Int. J. Syst. Evol. Microbiol.">
        <title>Novel acetic acid bacteria from cider fermentations: Acetobacter conturbans sp. nov. and Acetobacter fallax sp. nov.</title>
        <authorList>
            <person name="Sombolestani A.S."/>
            <person name="Cleenwerck I."/>
            <person name="Cnockaert M."/>
            <person name="Borremans W."/>
            <person name="Wieme A.D."/>
            <person name="De Vuyst L."/>
            <person name="Vandamme P."/>
        </authorList>
    </citation>
    <scope>NUCLEOTIDE SEQUENCE [LARGE SCALE GENOMIC DNA]</scope>
    <source>
        <strain evidence="9 10">LMG 30640</strain>
    </source>
</reference>
<keyword evidence="3" id="KW-0479">Metal-binding</keyword>
<organism evidence="9 10">
    <name type="scientific">Acetobacter musti</name>
    <dbReference type="NCBI Taxonomy" id="864732"/>
    <lineage>
        <taxon>Bacteria</taxon>
        <taxon>Pseudomonadati</taxon>
        <taxon>Pseudomonadota</taxon>
        <taxon>Alphaproteobacteria</taxon>
        <taxon>Acetobacterales</taxon>
        <taxon>Acetobacteraceae</taxon>
        <taxon>Acetobacter</taxon>
    </lineage>
</organism>
<name>A0ABX0JSP2_9PROT</name>
<dbReference type="Proteomes" id="UP000635278">
    <property type="component" value="Unassembled WGS sequence"/>
</dbReference>
<dbReference type="Pfam" id="PF20628">
    <property type="entry name" value="Dyp_perox_C"/>
    <property type="match status" value="1"/>
</dbReference>
<accession>A0ABX0JSP2</accession>
<dbReference type="PROSITE" id="PS51404">
    <property type="entry name" value="DYP_PEROXIDASE"/>
    <property type="match status" value="1"/>
</dbReference>
<evidence type="ECO:0000256" key="6">
    <source>
        <dbReference type="ARBA" id="ARBA00025737"/>
    </source>
</evidence>
<evidence type="ECO:0000256" key="2">
    <source>
        <dbReference type="ARBA" id="ARBA00022559"/>
    </source>
</evidence>
<dbReference type="InterPro" id="IPR006314">
    <property type="entry name" value="Dyp_peroxidase"/>
</dbReference>
<dbReference type="EMBL" id="WOTB01000032">
    <property type="protein sequence ID" value="NHN86327.1"/>
    <property type="molecule type" value="Genomic_DNA"/>
</dbReference>
<protein>
    <submittedName>
        <fullName evidence="9">Dyp-type peroxidase</fullName>
    </submittedName>
</protein>
<gene>
    <name evidence="9" type="ORF">GOB93_17030</name>
</gene>
<keyword evidence="2 9" id="KW-0575">Peroxidase</keyword>
<dbReference type="GO" id="GO:0004601">
    <property type="term" value="F:peroxidase activity"/>
    <property type="evidence" value="ECO:0007669"/>
    <property type="project" value="UniProtKB-KW"/>
</dbReference>
<dbReference type="InterPro" id="IPR048328">
    <property type="entry name" value="Dyp_perox_C"/>
</dbReference>
<dbReference type="InterPro" id="IPR011008">
    <property type="entry name" value="Dimeric_a/b-barrel"/>
</dbReference>
<evidence type="ECO:0000259" key="7">
    <source>
        <dbReference type="Pfam" id="PF04261"/>
    </source>
</evidence>
<dbReference type="NCBIfam" id="TIGR01413">
    <property type="entry name" value="Dyp_perox_fam"/>
    <property type="match status" value="1"/>
</dbReference>
<evidence type="ECO:0000313" key="9">
    <source>
        <dbReference type="EMBL" id="NHN86327.1"/>
    </source>
</evidence>
<comment type="cofactor">
    <cofactor evidence="1">
        <name>heme b</name>
        <dbReference type="ChEBI" id="CHEBI:60344"/>
    </cofactor>
</comment>
<proteinExistence type="inferred from homology"/>
<evidence type="ECO:0000256" key="4">
    <source>
        <dbReference type="ARBA" id="ARBA00023002"/>
    </source>
</evidence>
<evidence type="ECO:0000256" key="1">
    <source>
        <dbReference type="ARBA" id="ARBA00001970"/>
    </source>
</evidence>
<evidence type="ECO:0000256" key="3">
    <source>
        <dbReference type="ARBA" id="ARBA00022723"/>
    </source>
</evidence>
<keyword evidence="10" id="KW-1185">Reference proteome</keyword>
<dbReference type="InterPro" id="IPR048327">
    <property type="entry name" value="Dyp_perox_N"/>
</dbReference>
<feature type="domain" description="Dyp-type peroxidase C-terminal" evidence="8">
    <location>
        <begin position="139"/>
        <end position="302"/>
    </location>
</feature>